<dbReference type="Proteomes" id="UP001314170">
    <property type="component" value="Unassembled WGS sequence"/>
</dbReference>
<comment type="caution">
    <text evidence="1">The sequence shown here is derived from an EMBL/GenBank/DDBJ whole genome shotgun (WGS) entry which is preliminary data.</text>
</comment>
<evidence type="ECO:0000313" key="1">
    <source>
        <dbReference type="EMBL" id="CAK7356927.1"/>
    </source>
</evidence>
<accession>A0AAV1ST20</accession>
<proteinExistence type="predicted"/>
<name>A0AAV1ST20_9ROSI</name>
<protein>
    <submittedName>
        <fullName evidence="1">Uncharacterized protein</fullName>
    </submittedName>
</protein>
<reference evidence="1 2" key="1">
    <citation type="submission" date="2024-01" db="EMBL/GenBank/DDBJ databases">
        <authorList>
            <person name="Waweru B."/>
        </authorList>
    </citation>
    <scope>NUCLEOTIDE SEQUENCE [LARGE SCALE GENOMIC DNA]</scope>
</reference>
<dbReference type="AlphaFoldDB" id="A0AAV1ST20"/>
<gene>
    <name evidence="1" type="ORF">DCAF_LOCUS27208</name>
</gene>
<sequence length="82" mass="10339">MNTLIEWRIVIYWTRDENLRWFLEDLRIFRTLKRIHNSEIRIRQWDERQEAKPSTKNIQTLRKDRLSFYRVMSKQLSSSKRL</sequence>
<dbReference type="EMBL" id="CAWUPB010001197">
    <property type="protein sequence ID" value="CAK7356927.1"/>
    <property type="molecule type" value="Genomic_DNA"/>
</dbReference>
<organism evidence="1 2">
    <name type="scientific">Dovyalis caffra</name>
    <dbReference type="NCBI Taxonomy" id="77055"/>
    <lineage>
        <taxon>Eukaryota</taxon>
        <taxon>Viridiplantae</taxon>
        <taxon>Streptophyta</taxon>
        <taxon>Embryophyta</taxon>
        <taxon>Tracheophyta</taxon>
        <taxon>Spermatophyta</taxon>
        <taxon>Magnoliopsida</taxon>
        <taxon>eudicotyledons</taxon>
        <taxon>Gunneridae</taxon>
        <taxon>Pentapetalae</taxon>
        <taxon>rosids</taxon>
        <taxon>fabids</taxon>
        <taxon>Malpighiales</taxon>
        <taxon>Salicaceae</taxon>
        <taxon>Flacourtieae</taxon>
        <taxon>Dovyalis</taxon>
    </lineage>
</organism>
<evidence type="ECO:0000313" key="2">
    <source>
        <dbReference type="Proteomes" id="UP001314170"/>
    </source>
</evidence>
<keyword evidence="2" id="KW-1185">Reference proteome</keyword>